<keyword evidence="2" id="KW-0614">Plasmid</keyword>
<dbReference type="RefSeq" id="WP_150222412.1">
    <property type="nucleotide sequence ID" value="NZ_CP042964.1"/>
</dbReference>
<dbReference type="EMBL" id="CP042964">
    <property type="protein sequence ID" value="QEG79296.1"/>
    <property type="molecule type" value="Genomic_DNA"/>
</dbReference>
<keyword evidence="1" id="KW-0472">Membrane</keyword>
<accession>A0A5B9RID9</accession>
<proteinExistence type="predicted"/>
<dbReference type="Proteomes" id="UP000321940">
    <property type="component" value="Plasmid pTLV-1"/>
</dbReference>
<keyword evidence="3" id="KW-1185">Reference proteome</keyword>
<protein>
    <recommendedName>
        <fullName evidence="4">Conjugal transfer protein TraM</fullName>
    </recommendedName>
</protein>
<keyword evidence="1" id="KW-1133">Transmembrane helix</keyword>
<dbReference type="KEGG" id="bky:D1093_09765"/>
<organism evidence="2 3">
    <name type="scientific">Bartonella kosoyi</name>
    <dbReference type="NCBI Taxonomy" id="2133959"/>
    <lineage>
        <taxon>Bacteria</taxon>
        <taxon>Pseudomonadati</taxon>
        <taxon>Pseudomonadota</taxon>
        <taxon>Alphaproteobacteria</taxon>
        <taxon>Hyphomicrobiales</taxon>
        <taxon>Bartonellaceae</taxon>
        <taxon>Bartonella</taxon>
    </lineage>
</organism>
<evidence type="ECO:0000313" key="3">
    <source>
        <dbReference type="Proteomes" id="UP000321940"/>
    </source>
</evidence>
<geneLocation type="plasmid" evidence="2 3">
    <name>pTLV-1</name>
</geneLocation>
<sequence length="156" mass="17906">MSVDIDAIRQKITKEFNQLIPPNDPILMTVFLSDIMLDSALKTLHENQNQMINYILTARNAMVEEEKKTAGKLITEAATYINKEISEEINKNLNSISEQMRLYEISLSKISTVKSNIDENIERFFKKIKNYGILIGASLLANVLCFFALIIHYYIN</sequence>
<evidence type="ECO:0000256" key="1">
    <source>
        <dbReference type="SAM" id="Phobius"/>
    </source>
</evidence>
<keyword evidence="1" id="KW-0812">Transmembrane</keyword>
<gene>
    <name evidence="2" type="ORF">D1093_09765</name>
</gene>
<evidence type="ECO:0008006" key="4">
    <source>
        <dbReference type="Google" id="ProtNLM"/>
    </source>
</evidence>
<reference evidence="2 3" key="1">
    <citation type="journal article" date="2020" name="Int. J. Syst. Evol. Microbiol.">
        <title>Bartonella kosoyi sp. nov. and Bartonella krasnovii sp. nov., two novel species closely related to the zoonotic Bartonella elizabethae, isolated from black rats and wild desert rodent-fleas.</title>
        <authorList>
            <person name="Gutierrez R."/>
            <person name="Shalit T."/>
            <person name="Markus B."/>
            <person name="Yuan C."/>
            <person name="Nachum-Biala Y."/>
            <person name="Elad D."/>
            <person name="Harrus S."/>
        </authorList>
    </citation>
    <scope>NUCLEOTIDE SEQUENCE [LARGE SCALE GENOMIC DNA]</scope>
    <source>
        <strain evidence="2 3">Tel Aviv</strain>
        <plasmid evidence="2">pTLV-1</plasmid>
    </source>
</reference>
<evidence type="ECO:0000313" key="2">
    <source>
        <dbReference type="EMBL" id="QEG79296.1"/>
    </source>
</evidence>
<feature type="transmembrane region" description="Helical" evidence="1">
    <location>
        <begin position="131"/>
        <end position="155"/>
    </location>
</feature>
<name>A0A5B9RID9_9HYPH</name>
<dbReference type="AlphaFoldDB" id="A0A5B9RID9"/>